<evidence type="ECO:0000256" key="2">
    <source>
        <dbReference type="SAM" id="MobiDB-lite"/>
    </source>
</evidence>
<protein>
    <submittedName>
        <fullName evidence="3">Uncharacterized protein</fullName>
    </submittedName>
</protein>
<dbReference type="EMBL" id="RYZI01000291">
    <property type="protein sequence ID" value="RWA06991.1"/>
    <property type="molecule type" value="Genomic_DNA"/>
</dbReference>
<reference evidence="3 4" key="1">
    <citation type="submission" date="2018-12" db="EMBL/GenBank/DDBJ databases">
        <title>Draft genome sequence of Xylaria grammica IHI A82.</title>
        <authorList>
            <person name="Buettner E."/>
            <person name="Kellner H."/>
        </authorList>
    </citation>
    <scope>NUCLEOTIDE SEQUENCE [LARGE SCALE GENOMIC DNA]</scope>
    <source>
        <strain evidence="3 4">IHI A82</strain>
    </source>
</reference>
<sequence>MRSPSGECLDTEGLAEVTVWEMIDDPISFGDDDCVVDGSDRIIFVENCNEDGDIELSDDADNNQADGWTSIEVYSPTNDKPRQLTPPSTNSNNVTSVTDGIPTISISSIGPQNPGRNRKAEEAAAEKKKATMKKREALVEDTREMIQEEETKRENSRDERGRRTTWIERNGMYLMMYQYFHADGLVYELLADSRLGKIFRGMPTENQRDEFILKHGQARAPRDRRVRAA</sequence>
<keyword evidence="4" id="KW-1185">Reference proteome</keyword>
<gene>
    <name evidence="3" type="ORF">EKO27_g8117</name>
</gene>
<accession>A0A439CYB7</accession>
<dbReference type="Proteomes" id="UP000286045">
    <property type="component" value="Unassembled WGS sequence"/>
</dbReference>
<comment type="caution">
    <text evidence="3">The sequence shown here is derived from an EMBL/GenBank/DDBJ whole genome shotgun (WGS) entry which is preliminary data.</text>
</comment>
<feature type="region of interest" description="Disordered" evidence="2">
    <location>
        <begin position="73"/>
        <end position="119"/>
    </location>
</feature>
<name>A0A439CYB7_9PEZI</name>
<evidence type="ECO:0000313" key="3">
    <source>
        <dbReference type="EMBL" id="RWA06991.1"/>
    </source>
</evidence>
<keyword evidence="1" id="KW-0175">Coiled coil</keyword>
<feature type="coiled-coil region" evidence="1">
    <location>
        <begin position="120"/>
        <end position="159"/>
    </location>
</feature>
<organism evidence="3 4">
    <name type="scientific">Xylaria grammica</name>
    <dbReference type="NCBI Taxonomy" id="363999"/>
    <lineage>
        <taxon>Eukaryota</taxon>
        <taxon>Fungi</taxon>
        <taxon>Dikarya</taxon>
        <taxon>Ascomycota</taxon>
        <taxon>Pezizomycotina</taxon>
        <taxon>Sordariomycetes</taxon>
        <taxon>Xylariomycetidae</taxon>
        <taxon>Xylariales</taxon>
        <taxon>Xylariaceae</taxon>
        <taxon>Xylaria</taxon>
    </lineage>
</organism>
<dbReference type="AlphaFoldDB" id="A0A439CYB7"/>
<evidence type="ECO:0000313" key="4">
    <source>
        <dbReference type="Proteomes" id="UP000286045"/>
    </source>
</evidence>
<evidence type="ECO:0000256" key="1">
    <source>
        <dbReference type="SAM" id="Coils"/>
    </source>
</evidence>
<feature type="compositionally biased region" description="Polar residues" evidence="2">
    <location>
        <begin position="85"/>
        <end position="98"/>
    </location>
</feature>
<proteinExistence type="predicted"/>